<dbReference type="AlphaFoldDB" id="A0A6G1DAW7"/>
<organism evidence="1 2">
    <name type="scientific">Oryza meyeriana var. granulata</name>
    <dbReference type="NCBI Taxonomy" id="110450"/>
    <lineage>
        <taxon>Eukaryota</taxon>
        <taxon>Viridiplantae</taxon>
        <taxon>Streptophyta</taxon>
        <taxon>Embryophyta</taxon>
        <taxon>Tracheophyta</taxon>
        <taxon>Spermatophyta</taxon>
        <taxon>Magnoliopsida</taxon>
        <taxon>Liliopsida</taxon>
        <taxon>Poales</taxon>
        <taxon>Poaceae</taxon>
        <taxon>BOP clade</taxon>
        <taxon>Oryzoideae</taxon>
        <taxon>Oryzeae</taxon>
        <taxon>Oryzinae</taxon>
        <taxon>Oryza</taxon>
        <taxon>Oryza meyeriana</taxon>
    </lineage>
</organism>
<name>A0A6G1DAW7_9ORYZ</name>
<keyword evidence="2" id="KW-1185">Reference proteome</keyword>
<reference evidence="1 2" key="1">
    <citation type="submission" date="2019-11" db="EMBL/GenBank/DDBJ databases">
        <title>Whole genome sequence of Oryza granulata.</title>
        <authorList>
            <person name="Li W."/>
        </authorList>
    </citation>
    <scope>NUCLEOTIDE SEQUENCE [LARGE SCALE GENOMIC DNA]</scope>
    <source>
        <strain evidence="2">cv. Menghai</strain>
        <tissue evidence="1">Leaf</tissue>
    </source>
</reference>
<evidence type="ECO:0000313" key="1">
    <source>
        <dbReference type="EMBL" id="KAF0908893.1"/>
    </source>
</evidence>
<evidence type="ECO:0000313" key="2">
    <source>
        <dbReference type="Proteomes" id="UP000479710"/>
    </source>
</evidence>
<comment type="caution">
    <text evidence="1">The sequence shown here is derived from an EMBL/GenBank/DDBJ whole genome shotgun (WGS) entry which is preliminary data.</text>
</comment>
<protein>
    <submittedName>
        <fullName evidence="1">Uncharacterized protein</fullName>
    </submittedName>
</protein>
<gene>
    <name evidence="1" type="ORF">E2562_030195</name>
</gene>
<dbReference type="EMBL" id="SPHZ02000007">
    <property type="protein sequence ID" value="KAF0908893.1"/>
    <property type="molecule type" value="Genomic_DNA"/>
</dbReference>
<dbReference type="Proteomes" id="UP000479710">
    <property type="component" value="Unassembled WGS sequence"/>
</dbReference>
<sequence>MMGRTFFRETIECNRIEGNIKLLSILGRISSLEALKAQMLYEDQGERGYIIWPSPMPVAT</sequence>
<proteinExistence type="predicted"/>
<accession>A0A6G1DAW7</accession>